<accession>A0A0A9G7U7</accession>
<dbReference type="AlphaFoldDB" id="A0A0A9G7U7"/>
<reference evidence="1" key="2">
    <citation type="journal article" date="2015" name="Data Brief">
        <title>Shoot transcriptome of the giant reed, Arundo donax.</title>
        <authorList>
            <person name="Barrero R.A."/>
            <person name="Guerrero F.D."/>
            <person name="Moolhuijzen P."/>
            <person name="Goolsby J.A."/>
            <person name="Tidwell J."/>
            <person name="Bellgard S.E."/>
            <person name="Bellgard M.I."/>
        </authorList>
    </citation>
    <scope>NUCLEOTIDE SEQUENCE</scope>
    <source>
        <tissue evidence="1">Shoot tissue taken approximately 20 cm above the soil surface</tissue>
    </source>
</reference>
<organism evidence="1">
    <name type="scientific">Arundo donax</name>
    <name type="common">Giant reed</name>
    <name type="synonym">Donax arundinaceus</name>
    <dbReference type="NCBI Taxonomy" id="35708"/>
    <lineage>
        <taxon>Eukaryota</taxon>
        <taxon>Viridiplantae</taxon>
        <taxon>Streptophyta</taxon>
        <taxon>Embryophyta</taxon>
        <taxon>Tracheophyta</taxon>
        <taxon>Spermatophyta</taxon>
        <taxon>Magnoliopsida</taxon>
        <taxon>Liliopsida</taxon>
        <taxon>Poales</taxon>
        <taxon>Poaceae</taxon>
        <taxon>PACMAD clade</taxon>
        <taxon>Arundinoideae</taxon>
        <taxon>Arundineae</taxon>
        <taxon>Arundo</taxon>
    </lineage>
</organism>
<reference evidence="1" key="1">
    <citation type="submission" date="2014-09" db="EMBL/GenBank/DDBJ databases">
        <authorList>
            <person name="Magalhaes I.L.F."/>
            <person name="Oliveira U."/>
            <person name="Santos F.R."/>
            <person name="Vidigal T.H.D.A."/>
            <person name="Brescovit A.D."/>
            <person name="Santos A.J."/>
        </authorList>
    </citation>
    <scope>NUCLEOTIDE SEQUENCE</scope>
    <source>
        <tissue evidence="1">Shoot tissue taken approximately 20 cm above the soil surface</tissue>
    </source>
</reference>
<sequence length="89" mass="10021">MYSQPDFHFTQKSLLSCFHSIRSTENLCQAKLDCFWQMGALQPPKINHPTPTEIDTPCLREENKEATIGTSPCPINFAHAKAELSEISV</sequence>
<evidence type="ECO:0000313" key="1">
    <source>
        <dbReference type="EMBL" id="JAE20567.1"/>
    </source>
</evidence>
<name>A0A0A9G7U7_ARUDO</name>
<protein>
    <submittedName>
        <fullName evidence="1">Uncharacterized protein</fullName>
    </submittedName>
</protein>
<dbReference type="EMBL" id="GBRH01177329">
    <property type="protein sequence ID" value="JAE20567.1"/>
    <property type="molecule type" value="Transcribed_RNA"/>
</dbReference>
<proteinExistence type="predicted"/>